<sequence length="157" mass="17342">MEMLVFLENVGLIPERHIESDSSGIDCDKQSFSKSPYQKSLERSSSFTGTIDGHEHEVAGGCGVWRSWPLALIVRIASKVPGTSALCQNQKNLELVTAGRQTAATSEHTVASKWLVTVKDLKVFQSKKLYAAIVQAEDKESRCLCLLLYPCSHMLTK</sequence>
<gene>
    <name evidence="1" type="ORF">WISP_19270</name>
</gene>
<accession>A0ABQ9DUH0</accession>
<reference evidence="1" key="1">
    <citation type="submission" date="2019-10" db="EMBL/GenBank/DDBJ databases">
        <authorList>
            <person name="Soares A.E.R."/>
            <person name="Aleixo A."/>
            <person name="Schneider P."/>
            <person name="Miyaki C.Y."/>
            <person name="Schneider M.P."/>
            <person name="Mello C."/>
            <person name="Vasconcelos A.T.R."/>
        </authorList>
    </citation>
    <scope>NUCLEOTIDE SEQUENCE</scope>
    <source>
        <tissue evidence="1">Muscle</tissue>
    </source>
</reference>
<keyword evidence="2" id="KW-1185">Reference proteome</keyword>
<evidence type="ECO:0008006" key="3">
    <source>
        <dbReference type="Google" id="ProtNLM"/>
    </source>
</evidence>
<evidence type="ECO:0000313" key="2">
    <source>
        <dbReference type="Proteomes" id="UP001145742"/>
    </source>
</evidence>
<protein>
    <recommendedName>
        <fullName evidence="3">SWIM-type domain-containing protein</fullName>
    </recommendedName>
</protein>
<name>A0ABQ9DUH0_9PASS</name>
<dbReference type="Proteomes" id="UP001145742">
    <property type="component" value="Unassembled WGS sequence"/>
</dbReference>
<proteinExistence type="predicted"/>
<evidence type="ECO:0000313" key="1">
    <source>
        <dbReference type="EMBL" id="KAJ7426076.1"/>
    </source>
</evidence>
<comment type="caution">
    <text evidence="1">The sequence shown here is derived from an EMBL/GenBank/DDBJ whole genome shotgun (WGS) entry which is preliminary data.</text>
</comment>
<dbReference type="EMBL" id="WHWB01032323">
    <property type="protein sequence ID" value="KAJ7426076.1"/>
    <property type="molecule type" value="Genomic_DNA"/>
</dbReference>
<organism evidence="1 2">
    <name type="scientific">Willisornis vidua</name>
    <name type="common">Xingu scale-backed antbird</name>
    <dbReference type="NCBI Taxonomy" id="1566151"/>
    <lineage>
        <taxon>Eukaryota</taxon>
        <taxon>Metazoa</taxon>
        <taxon>Chordata</taxon>
        <taxon>Craniata</taxon>
        <taxon>Vertebrata</taxon>
        <taxon>Euteleostomi</taxon>
        <taxon>Archelosauria</taxon>
        <taxon>Archosauria</taxon>
        <taxon>Dinosauria</taxon>
        <taxon>Saurischia</taxon>
        <taxon>Theropoda</taxon>
        <taxon>Coelurosauria</taxon>
        <taxon>Aves</taxon>
        <taxon>Neognathae</taxon>
        <taxon>Neoaves</taxon>
        <taxon>Telluraves</taxon>
        <taxon>Australaves</taxon>
        <taxon>Passeriformes</taxon>
        <taxon>Thamnophilidae</taxon>
        <taxon>Willisornis</taxon>
    </lineage>
</organism>